<proteinExistence type="predicted"/>
<feature type="compositionally biased region" description="Basic and acidic residues" evidence="1">
    <location>
        <begin position="228"/>
        <end position="240"/>
    </location>
</feature>
<evidence type="ECO:0008006" key="4">
    <source>
        <dbReference type="Google" id="ProtNLM"/>
    </source>
</evidence>
<dbReference type="Proteomes" id="UP000298327">
    <property type="component" value="Unassembled WGS sequence"/>
</dbReference>
<dbReference type="AlphaFoldDB" id="A0A4Y9Z1S3"/>
<comment type="caution">
    <text evidence="2">The sequence shown here is derived from an EMBL/GenBank/DDBJ whole genome shotgun (WGS) entry which is preliminary data.</text>
</comment>
<dbReference type="EMBL" id="SEOQ01000176">
    <property type="protein sequence ID" value="TFY67937.1"/>
    <property type="molecule type" value="Genomic_DNA"/>
</dbReference>
<dbReference type="STRING" id="205917.A0A4Y9Z1S3"/>
<evidence type="ECO:0000256" key="1">
    <source>
        <dbReference type="SAM" id="MobiDB-lite"/>
    </source>
</evidence>
<feature type="region of interest" description="Disordered" evidence="1">
    <location>
        <begin position="208"/>
        <end position="247"/>
    </location>
</feature>
<reference evidence="2 3" key="1">
    <citation type="submission" date="2019-02" db="EMBL/GenBank/DDBJ databases">
        <title>Genome sequencing of the rare red list fungi Dentipellis fragilis.</title>
        <authorList>
            <person name="Buettner E."/>
            <person name="Kellner H."/>
        </authorList>
    </citation>
    <scope>NUCLEOTIDE SEQUENCE [LARGE SCALE GENOMIC DNA]</scope>
    <source>
        <strain evidence="2 3">DSM 105465</strain>
    </source>
</reference>
<feature type="compositionally biased region" description="Low complexity" evidence="1">
    <location>
        <begin position="208"/>
        <end position="218"/>
    </location>
</feature>
<keyword evidence="3" id="KW-1185">Reference proteome</keyword>
<accession>A0A4Y9Z1S3</accession>
<protein>
    <recommendedName>
        <fullName evidence="4">Histone H2A/H2B/H3 domain-containing protein</fullName>
    </recommendedName>
</protein>
<gene>
    <name evidence="2" type="ORF">EVG20_g3753</name>
</gene>
<evidence type="ECO:0000313" key="2">
    <source>
        <dbReference type="EMBL" id="TFY67937.1"/>
    </source>
</evidence>
<name>A0A4Y9Z1S3_9AGAM</name>
<organism evidence="2 3">
    <name type="scientific">Dentipellis fragilis</name>
    <dbReference type="NCBI Taxonomy" id="205917"/>
    <lineage>
        <taxon>Eukaryota</taxon>
        <taxon>Fungi</taxon>
        <taxon>Dikarya</taxon>
        <taxon>Basidiomycota</taxon>
        <taxon>Agaricomycotina</taxon>
        <taxon>Agaricomycetes</taxon>
        <taxon>Russulales</taxon>
        <taxon>Hericiaceae</taxon>
        <taxon>Dentipellis</taxon>
    </lineage>
</organism>
<feature type="region of interest" description="Disordered" evidence="1">
    <location>
        <begin position="1"/>
        <end position="55"/>
    </location>
</feature>
<sequence>MAPSPAILQPQLRRESSSHGPVGPHQENEDGGVQPSLKGQREIAGDPAYGQPNTFMTMSAGREHTGTRHRKHSCAEYVHCRDAAAAAAAATASIHVLAAKEARKTVPTQPTRTGGIKKPHRFRPGVVALRETVKLARTHRRYPKQPHDGHNTLYALKCVRKQAVRHMESLFYQDYEEANAVRHPDPECRAKRWQWSLALNLYNLGVATPGDATPTTTPEKVTQISSKDQVHNHLDLDRELKRRRSPV</sequence>
<evidence type="ECO:0000313" key="3">
    <source>
        <dbReference type="Proteomes" id="UP000298327"/>
    </source>
</evidence>